<dbReference type="Proteomes" id="UP000006038">
    <property type="component" value="Unassembled WGS sequence"/>
</dbReference>
<evidence type="ECO:0000313" key="2">
    <source>
        <dbReference type="Proteomes" id="UP000006038"/>
    </source>
</evidence>
<proteinExistence type="predicted"/>
<organism evidence="1">
    <name type="scientific">Oryza brachyantha</name>
    <name type="common">malo sina</name>
    <dbReference type="NCBI Taxonomy" id="4533"/>
    <lineage>
        <taxon>Eukaryota</taxon>
        <taxon>Viridiplantae</taxon>
        <taxon>Streptophyta</taxon>
        <taxon>Embryophyta</taxon>
        <taxon>Tracheophyta</taxon>
        <taxon>Spermatophyta</taxon>
        <taxon>Magnoliopsida</taxon>
        <taxon>Liliopsida</taxon>
        <taxon>Poales</taxon>
        <taxon>Poaceae</taxon>
        <taxon>BOP clade</taxon>
        <taxon>Oryzoideae</taxon>
        <taxon>Oryzeae</taxon>
        <taxon>Oryzinae</taxon>
        <taxon>Oryza</taxon>
    </lineage>
</organism>
<accession>J3L8R8</accession>
<dbReference type="EnsemblPlants" id="OB02G10350.1">
    <property type="protein sequence ID" value="OB02G10350.1"/>
    <property type="gene ID" value="OB02G10350"/>
</dbReference>
<evidence type="ECO:0000313" key="1">
    <source>
        <dbReference type="EnsemblPlants" id="OB02G10350.1"/>
    </source>
</evidence>
<dbReference type="AlphaFoldDB" id="J3L8R8"/>
<sequence>MLAAAINIYTYKHIRTYRSLKKAIGARKRVATNWRSVMRTRRLRPCCSAFFTSAVITAEMRSNTSIAITVLHSEPCNNIIIISIYLSTAS</sequence>
<keyword evidence="2" id="KW-1185">Reference proteome</keyword>
<reference evidence="1" key="1">
    <citation type="submission" date="2013-04" db="UniProtKB">
        <authorList>
            <consortium name="EnsemblPlants"/>
        </authorList>
    </citation>
    <scope>IDENTIFICATION</scope>
</reference>
<dbReference type="HOGENOM" id="CLU_2444374_0_0_1"/>
<name>J3L8R8_ORYBR</name>
<protein>
    <submittedName>
        <fullName evidence="1">Uncharacterized protein</fullName>
    </submittedName>
</protein>
<dbReference type="Gramene" id="OB02G10350.1">
    <property type="protein sequence ID" value="OB02G10350.1"/>
    <property type="gene ID" value="OB02G10350"/>
</dbReference>